<accession>A0ABM0W389</accession>
<evidence type="ECO:0000256" key="3">
    <source>
        <dbReference type="ARBA" id="ARBA00038471"/>
    </source>
</evidence>
<keyword evidence="2" id="KW-1015">Disulfide bond</keyword>
<dbReference type="Proteomes" id="UP000694864">
    <property type="component" value="Chromosome 15"/>
</dbReference>
<protein>
    <submittedName>
        <fullName evidence="6">Uncharacterized protein LOC104745508</fullName>
    </submittedName>
</protein>
<proteinExistence type="inferred from homology"/>
<evidence type="ECO:0000256" key="1">
    <source>
        <dbReference type="ARBA" id="ARBA00022729"/>
    </source>
</evidence>
<dbReference type="PANTHER" id="PTHR36710:SF18">
    <property type="entry name" value="PECTINESTERASE INHIBITOR 5-RELATED"/>
    <property type="match status" value="1"/>
</dbReference>
<organism evidence="5 6">
    <name type="scientific">Camelina sativa</name>
    <name type="common">False flax</name>
    <name type="synonym">Myagrum sativum</name>
    <dbReference type="NCBI Taxonomy" id="90675"/>
    <lineage>
        <taxon>Eukaryota</taxon>
        <taxon>Viridiplantae</taxon>
        <taxon>Streptophyta</taxon>
        <taxon>Embryophyta</taxon>
        <taxon>Tracheophyta</taxon>
        <taxon>Spermatophyta</taxon>
        <taxon>Magnoliopsida</taxon>
        <taxon>eudicotyledons</taxon>
        <taxon>Gunneridae</taxon>
        <taxon>Pentapetalae</taxon>
        <taxon>rosids</taxon>
        <taxon>malvids</taxon>
        <taxon>Brassicales</taxon>
        <taxon>Brassicaceae</taxon>
        <taxon>Camelineae</taxon>
        <taxon>Camelina</taxon>
    </lineage>
</organism>
<dbReference type="PANTHER" id="PTHR36710">
    <property type="entry name" value="PECTINESTERASE INHIBITOR-LIKE"/>
    <property type="match status" value="1"/>
</dbReference>
<dbReference type="CDD" id="cd15797">
    <property type="entry name" value="PMEI"/>
    <property type="match status" value="1"/>
</dbReference>
<dbReference type="Pfam" id="PF04043">
    <property type="entry name" value="PMEI"/>
    <property type="match status" value="1"/>
</dbReference>
<dbReference type="GeneID" id="104745508"/>
<sequence length="195" mass="21795">MIHTYLQKVRRAIKHMNKKMALLGKLLLLTTLVTTISVITRADEELMMQQCHNSDNPTLCLRCLSSDPASPKADKFALARIILRCINSHLITLTKNVSTLGSEHYYRNPKAEAALKQCGLGFSTAKRGVGEADAHLSVGDYDKAAYDVSVKVVDPPFSCKTNLETLNIQVPSSFRYHMEVYLALTQALLRIVDRF</sequence>
<dbReference type="RefSeq" id="XP_010465066.1">
    <property type="nucleotide sequence ID" value="XM_010466764.2"/>
</dbReference>
<evidence type="ECO:0000256" key="2">
    <source>
        <dbReference type="ARBA" id="ARBA00023157"/>
    </source>
</evidence>
<comment type="similarity">
    <text evidence="3">Belongs to the PMEI family.</text>
</comment>
<evidence type="ECO:0000259" key="4">
    <source>
        <dbReference type="SMART" id="SM00856"/>
    </source>
</evidence>
<dbReference type="SUPFAM" id="SSF101148">
    <property type="entry name" value="Plant invertase/pectin methylesterase inhibitor"/>
    <property type="match status" value="1"/>
</dbReference>
<reference evidence="5" key="1">
    <citation type="journal article" date="2014" name="Nat. Commun.">
        <title>The emerging biofuel crop Camelina sativa retains a highly undifferentiated hexaploid genome structure.</title>
        <authorList>
            <person name="Kagale S."/>
            <person name="Koh C."/>
            <person name="Nixon J."/>
            <person name="Bollina V."/>
            <person name="Clarke W.E."/>
            <person name="Tuteja R."/>
            <person name="Spillane C."/>
            <person name="Robinson S.J."/>
            <person name="Links M.G."/>
            <person name="Clarke C."/>
            <person name="Higgins E.E."/>
            <person name="Huebert T."/>
            <person name="Sharpe A.G."/>
            <person name="Parkin I.A."/>
        </authorList>
    </citation>
    <scope>NUCLEOTIDE SEQUENCE [LARGE SCALE GENOMIC DNA]</scope>
    <source>
        <strain evidence="5">cv. DH55</strain>
    </source>
</reference>
<evidence type="ECO:0000313" key="6">
    <source>
        <dbReference type="RefSeq" id="XP_010465066.1"/>
    </source>
</evidence>
<gene>
    <name evidence="6" type="primary">LOC104745508</name>
</gene>
<keyword evidence="5" id="KW-1185">Reference proteome</keyword>
<feature type="domain" description="Pectinesterase inhibitor" evidence="4">
    <location>
        <begin position="42"/>
        <end position="184"/>
    </location>
</feature>
<dbReference type="InterPro" id="IPR035513">
    <property type="entry name" value="Invertase/methylesterase_inhib"/>
</dbReference>
<evidence type="ECO:0000313" key="5">
    <source>
        <dbReference type="Proteomes" id="UP000694864"/>
    </source>
</evidence>
<name>A0ABM0W389_CAMSA</name>
<keyword evidence="1" id="KW-0732">Signal</keyword>
<dbReference type="InterPro" id="IPR034086">
    <property type="entry name" value="PMEI_plant"/>
</dbReference>
<dbReference type="NCBIfam" id="TIGR01614">
    <property type="entry name" value="PME_inhib"/>
    <property type="match status" value="1"/>
</dbReference>
<dbReference type="InterPro" id="IPR006501">
    <property type="entry name" value="Pectinesterase_inhib_dom"/>
</dbReference>
<dbReference type="Gene3D" id="1.20.140.40">
    <property type="entry name" value="Invertase/pectin methylesterase inhibitor family protein"/>
    <property type="match status" value="1"/>
</dbReference>
<reference evidence="6" key="2">
    <citation type="submission" date="2025-08" db="UniProtKB">
        <authorList>
            <consortium name="RefSeq"/>
        </authorList>
    </citation>
    <scope>IDENTIFICATION</scope>
    <source>
        <tissue evidence="6">Leaf</tissue>
    </source>
</reference>
<dbReference type="InterPro" id="IPR052421">
    <property type="entry name" value="PCW_Enzyme_Inhibitor"/>
</dbReference>
<dbReference type="SMART" id="SM00856">
    <property type="entry name" value="PMEI"/>
    <property type="match status" value="1"/>
</dbReference>